<gene>
    <name evidence="2" type="ORF">PCAMFM013_S003g000070</name>
</gene>
<dbReference type="STRING" id="1429867.A0A0G4NZ30"/>
<feature type="transmembrane region" description="Helical" evidence="1">
    <location>
        <begin position="92"/>
        <end position="116"/>
    </location>
</feature>
<evidence type="ECO:0000313" key="3">
    <source>
        <dbReference type="Proteomes" id="UP000053732"/>
    </source>
</evidence>
<keyword evidence="1" id="KW-0472">Membrane</keyword>
<evidence type="ECO:0000256" key="1">
    <source>
        <dbReference type="SAM" id="Phobius"/>
    </source>
</evidence>
<keyword evidence="1" id="KW-1133">Transmembrane helix</keyword>
<organism evidence="2 3">
    <name type="scientific">Penicillium camemberti (strain FM 013)</name>
    <dbReference type="NCBI Taxonomy" id="1429867"/>
    <lineage>
        <taxon>Eukaryota</taxon>
        <taxon>Fungi</taxon>
        <taxon>Dikarya</taxon>
        <taxon>Ascomycota</taxon>
        <taxon>Pezizomycotina</taxon>
        <taxon>Eurotiomycetes</taxon>
        <taxon>Eurotiomycetidae</taxon>
        <taxon>Eurotiales</taxon>
        <taxon>Aspergillaceae</taxon>
        <taxon>Penicillium</taxon>
    </lineage>
</organism>
<proteinExistence type="predicted"/>
<dbReference type="AlphaFoldDB" id="A0A0G4NZ30"/>
<name>A0A0G4NZ30_PENC3</name>
<sequence length="176" mass="19607">MDDLEGNSSYPNNPDPSDPLFHVCWGRQSCPSCLTGNVACSWCAISSTCVPNPSRVPIFAPFGSANICPLGSKERWELRARPFGCHASTVTVLSVMGAVLTTLVLGVVGVGLVWLVRRTRRRWKEVEYEELDEEGQRSSRWRGWDLGLASFVGLFPQRSRTEGQPEVEEEIRPLLE</sequence>
<dbReference type="EMBL" id="HG793136">
    <property type="protein sequence ID" value="CRL19279.1"/>
    <property type="molecule type" value="Genomic_DNA"/>
</dbReference>
<keyword evidence="3" id="KW-1185">Reference proteome</keyword>
<reference evidence="2 3" key="1">
    <citation type="journal article" date="2014" name="Nat. Commun.">
        <title>Multiple recent horizontal transfers of a large genomic region in cheese making fungi.</title>
        <authorList>
            <person name="Cheeseman K."/>
            <person name="Ropars J."/>
            <person name="Renault P."/>
            <person name="Dupont J."/>
            <person name="Gouzy J."/>
            <person name="Branca A."/>
            <person name="Abraham A.L."/>
            <person name="Ceppi M."/>
            <person name="Conseiller E."/>
            <person name="Debuchy R."/>
            <person name="Malagnac F."/>
            <person name="Goarin A."/>
            <person name="Silar P."/>
            <person name="Lacoste S."/>
            <person name="Sallet E."/>
            <person name="Bensimon A."/>
            <person name="Giraud T."/>
            <person name="Brygoo Y."/>
        </authorList>
    </citation>
    <scope>NUCLEOTIDE SEQUENCE [LARGE SCALE GENOMIC DNA]</scope>
    <source>
        <strain evidence="3">FM 013</strain>
    </source>
</reference>
<keyword evidence="1" id="KW-0812">Transmembrane</keyword>
<dbReference type="Proteomes" id="UP000053732">
    <property type="component" value="Unassembled WGS sequence"/>
</dbReference>
<protein>
    <submittedName>
        <fullName evidence="2">Str. FM013</fullName>
    </submittedName>
</protein>
<evidence type="ECO:0000313" key="2">
    <source>
        <dbReference type="EMBL" id="CRL19279.1"/>
    </source>
</evidence>
<accession>A0A0G4NZ30</accession>